<evidence type="ECO:0000256" key="1">
    <source>
        <dbReference type="ARBA" id="ARBA00022729"/>
    </source>
</evidence>
<dbReference type="AlphaFoldDB" id="A0A6A4S0F5"/>
<organism evidence="5 6">
    <name type="scientific">Scophthalmus maximus</name>
    <name type="common">Turbot</name>
    <name type="synonym">Psetta maxima</name>
    <dbReference type="NCBI Taxonomy" id="52904"/>
    <lineage>
        <taxon>Eukaryota</taxon>
        <taxon>Metazoa</taxon>
        <taxon>Chordata</taxon>
        <taxon>Craniata</taxon>
        <taxon>Vertebrata</taxon>
        <taxon>Euteleostomi</taxon>
        <taxon>Actinopterygii</taxon>
        <taxon>Neopterygii</taxon>
        <taxon>Teleostei</taxon>
        <taxon>Neoteleostei</taxon>
        <taxon>Acanthomorphata</taxon>
        <taxon>Carangaria</taxon>
        <taxon>Pleuronectiformes</taxon>
        <taxon>Pleuronectoidei</taxon>
        <taxon>Scophthalmidae</taxon>
        <taxon>Scophthalmus</taxon>
    </lineage>
</organism>
<evidence type="ECO:0000256" key="2">
    <source>
        <dbReference type="ARBA" id="ARBA00023157"/>
    </source>
</evidence>
<keyword evidence="2" id="KW-1015">Disulfide bond</keyword>
<sequence>MLGNLRMLCLCLCFSWAEARIWAWMLNMPHSPPKDGAKALRESAHVSKATTAVCDHDRNCGRGSSCDRHFGLCVPLRGEGHYCRRDAQCVRGLSCMFGKCHRSIPNGQEGARCKVDRDCGASMCCARHHGEQVCKRRLVGGESCFVPDGGLAFSINQICPCDEGLLCRESSAPHRRDFVGTVGDVTQYYVMVSCFPNAIIANVPECPYGWEIDQLSLGGVCYSGIHSPGYFRFIIPDLTPKNHSYCGTQSEYMPGKDPKYIFYNSIVSNDTSLTVRNQPVNYTFSCTYRAAYLVNNAVFSQRVATVYVNNGSLGTFRSQLSMNAFTNSKFLYAKDAPYVINTSEIGSEVFIGIEAKGLSNRFKVVINNCWATPSPYSTDRMRWSLVISSCPSDNTVTIFENGKDSRSMFKFNSFRFQRLEKVSTVWLHCEVHVCDGERLVCQPSPCSARSLSSEAEPSGGILSAEFHVKGNGTSNKGHVPGASLSVLLVVLINSCCGLLHELEMK</sequence>
<dbReference type="FunFam" id="2.10.80.10:FF:000010">
    <property type="entry name" value="AmphiDkk3"/>
    <property type="match status" value="1"/>
</dbReference>
<evidence type="ECO:0000259" key="4">
    <source>
        <dbReference type="PROSITE" id="PS51034"/>
    </source>
</evidence>
<keyword evidence="1 3" id="KW-0732">Signal</keyword>
<dbReference type="InterPro" id="IPR001507">
    <property type="entry name" value="ZP_dom"/>
</dbReference>
<accession>A0A6A4S0F5</accession>
<gene>
    <name evidence="5" type="ORF">F2P81_022596</name>
</gene>
<dbReference type="GO" id="GO:0030178">
    <property type="term" value="P:negative regulation of Wnt signaling pathway"/>
    <property type="evidence" value="ECO:0007669"/>
    <property type="project" value="InterPro"/>
</dbReference>
<dbReference type="Pfam" id="PF00100">
    <property type="entry name" value="Zona_pellucida"/>
    <property type="match status" value="1"/>
</dbReference>
<dbReference type="GO" id="GO:0005576">
    <property type="term" value="C:extracellular region"/>
    <property type="evidence" value="ECO:0007669"/>
    <property type="project" value="InterPro"/>
</dbReference>
<dbReference type="InterPro" id="IPR055355">
    <property type="entry name" value="ZP-C"/>
</dbReference>
<dbReference type="PANTHER" id="PTHR14002:SF13">
    <property type="entry name" value="BETA-TECTORIN"/>
    <property type="match status" value="1"/>
</dbReference>
<protein>
    <recommendedName>
        <fullName evidence="4">ZP domain-containing protein</fullName>
    </recommendedName>
</protein>
<dbReference type="Gene3D" id="2.60.40.4100">
    <property type="entry name" value="Zona pellucida, ZP-C domain"/>
    <property type="match status" value="1"/>
</dbReference>
<evidence type="ECO:0000313" key="5">
    <source>
        <dbReference type="EMBL" id="KAF0025715.1"/>
    </source>
</evidence>
<reference evidence="5 6" key="1">
    <citation type="submission" date="2019-06" db="EMBL/GenBank/DDBJ databases">
        <title>Draft genomes of female and male turbot (Scophthalmus maximus).</title>
        <authorList>
            <person name="Xu H."/>
            <person name="Xu X.-W."/>
            <person name="Shao C."/>
            <person name="Chen S."/>
        </authorList>
    </citation>
    <scope>NUCLEOTIDE SEQUENCE [LARGE SCALE GENOMIC DNA]</scope>
    <source>
        <strain evidence="5">Ysfricsl-2016a</strain>
        <tissue evidence="5">Blood</tissue>
    </source>
</reference>
<dbReference type="Proteomes" id="UP000438429">
    <property type="component" value="Unassembled WGS sequence"/>
</dbReference>
<evidence type="ECO:0000256" key="3">
    <source>
        <dbReference type="SAM" id="SignalP"/>
    </source>
</evidence>
<proteinExistence type="predicted"/>
<feature type="signal peptide" evidence="3">
    <location>
        <begin position="1"/>
        <end position="19"/>
    </location>
</feature>
<feature type="chain" id="PRO_5025659574" description="ZP domain-containing protein" evidence="3">
    <location>
        <begin position="20"/>
        <end position="505"/>
    </location>
</feature>
<dbReference type="InterPro" id="IPR042235">
    <property type="entry name" value="ZP-C_dom"/>
</dbReference>
<name>A0A6A4S0F5_SCOMX</name>
<evidence type="ECO:0000313" key="6">
    <source>
        <dbReference type="Proteomes" id="UP000438429"/>
    </source>
</evidence>
<dbReference type="Gene3D" id="2.10.80.10">
    <property type="entry name" value="Lipase, subunit A"/>
    <property type="match status" value="1"/>
</dbReference>
<dbReference type="SMART" id="SM00241">
    <property type="entry name" value="ZP"/>
    <property type="match status" value="1"/>
</dbReference>
<dbReference type="GO" id="GO:0005201">
    <property type="term" value="F:extracellular matrix structural constituent"/>
    <property type="evidence" value="ECO:0007669"/>
    <property type="project" value="TreeGrafter"/>
</dbReference>
<feature type="domain" description="ZP" evidence="4">
    <location>
        <begin position="193"/>
        <end position="453"/>
    </location>
</feature>
<dbReference type="InterPro" id="IPR006796">
    <property type="entry name" value="Dickkopf_N"/>
</dbReference>
<dbReference type="PANTHER" id="PTHR14002">
    <property type="entry name" value="ENDOGLIN/TGF-BETA RECEPTOR TYPE III"/>
    <property type="match status" value="1"/>
</dbReference>
<comment type="caution">
    <text evidence="5">The sequence shown here is derived from an EMBL/GenBank/DDBJ whole genome shotgun (WGS) entry which is preliminary data.</text>
</comment>
<dbReference type="PROSITE" id="PS51034">
    <property type="entry name" value="ZP_2"/>
    <property type="match status" value="1"/>
</dbReference>
<dbReference type="EMBL" id="VEVO01000020">
    <property type="protein sequence ID" value="KAF0025715.1"/>
    <property type="molecule type" value="Genomic_DNA"/>
</dbReference>
<dbReference type="Pfam" id="PF04706">
    <property type="entry name" value="Dickkopf_N"/>
    <property type="match status" value="1"/>
</dbReference>